<accession>A0A2S9Q1J7</accession>
<dbReference type="AlphaFoldDB" id="A0A2S9Q1J7"/>
<keyword evidence="2" id="KW-0238">DNA-binding</keyword>
<dbReference type="PANTHER" id="PTHR30055:SF234">
    <property type="entry name" value="HTH-TYPE TRANSCRIPTIONAL REGULATOR BETI"/>
    <property type="match status" value="1"/>
</dbReference>
<feature type="region of interest" description="Disordered" evidence="4">
    <location>
        <begin position="184"/>
        <end position="204"/>
    </location>
</feature>
<organism evidence="6 7">
    <name type="scientific">Streptomyces solincola</name>
    <dbReference type="NCBI Taxonomy" id="2100817"/>
    <lineage>
        <taxon>Bacteria</taxon>
        <taxon>Bacillati</taxon>
        <taxon>Actinomycetota</taxon>
        <taxon>Actinomycetes</taxon>
        <taxon>Kitasatosporales</taxon>
        <taxon>Streptomycetaceae</taxon>
        <taxon>Streptomyces</taxon>
    </lineage>
</organism>
<evidence type="ECO:0000256" key="1">
    <source>
        <dbReference type="ARBA" id="ARBA00023015"/>
    </source>
</evidence>
<protein>
    <submittedName>
        <fullName evidence="6">TetR family transcriptional regulator</fullName>
    </submittedName>
</protein>
<dbReference type="OrthoDB" id="3237195at2"/>
<dbReference type="SUPFAM" id="SSF48498">
    <property type="entry name" value="Tetracyclin repressor-like, C-terminal domain"/>
    <property type="match status" value="1"/>
</dbReference>
<evidence type="ECO:0000256" key="4">
    <source>
        <dbReference type="SAM" id="MobiDB-lite"/>
    </source>
</evidence>
<dbReference type="InterPro" id="IPR001647">
    <property type="entry name" value="HTH_TetR"/>
</dbReference>
<name>A0A2S9Q1J7_9ACTN</name>
<evidence type="ECO:0000313" key="6">
    <source>
        <dbReference type="EMBL" id="PRH80512.1"/>
    </source>
</evidence>
<evidence type="ECO:0000313" key="7">
    <source>
        <dbReference type="Proteomes" id="UP000239322"/>
    </source>
</evidence>
<dbReference type="PANTHER" id="PTHR30055">
    <property type="entry name" value="HTH-TYPE TRANSCRIPTIONAL REGULATOR RUTR"/>
    <property type="match status" value="1"/>
</dbReference>
<keyword evidence="1" id="KW-0805">Transcription regulation</keyword>
<gene>
    <name evidence="6" type="ORF">C6N75_04080</name>
</gene>
<dbReference type="InterPro" id="IPR009057">
    <property type="entry name" value="Homeodomain-like_sf"/>
</dbReference>
<dbReference type="GO" id="GO:0000976">
    <property type="term" value="F:transcription cis-regulatory region binding"/>
    <property type="evidence" value="ECO:0007669"/>
    <property type="project" value="TreeGrafter"/>
</dbReference>
<dbReference type="InterPro" id="IPR036271">
    <property type="entry name" value="Tet_transcr_reg_TetR-rel_C_sf"/>
</dbReference>
<feature type="compositionally biased region" description="Acidic residues" evidence="4">
    <location>
        <begin position="195"/>
        <end position="204"/>
    </location>
</feature>
<comment type="caution">
    <text evidence="6">The sequence shown here is derived from an EMBL/GenBank/DDBJ whole genome shotgun (WGS) entry which is preliminary data.</text>
</comment>
<dbReference type="Pfam" id="PF00440">
    <property type="entry name" value="TetR_N"/>
    <property type="match status" value="1"/>
</dbReference>
<keyword evidence="7" id="KW-1185">Reference proteome</keyword>
<reference evidence="6 7" key="1">
    <citation type="submission" date="2018-03" db="EMBL/GenBank/DDBJ databases">
        <title>Novel Streptomyces sp. from soil.</title>
        <authorList>
            <person name="Tan G.Y.A."/>
            <person name="Lee Z.Y."/>
        </authorList>
    </citation>
    <scope>NUCLEOTIDE SEQUENCE [LARGE SCALE GENOMIC DNA]</scope>
    <source>
        <strain evidence="6 7">ST5x</strain>
    </source>
</reference>
<evidence type="ECO:0000256" key="2">
    <source>
        <dbReference type="ARBA" id="ARBA00023125"/>
    </source>
</evidence>
<dbReference type="SUPFAM" id="SSF46689">
    <property type="entry name" value="Homeodomain-like"/>
    <property type="match status" value="1"/>
</dbReference>
<proteinExistence type="predicted"/>
<dbReference type="EMBL" id="PVLV01000053">
    <property type="protein sequence ID" value="PRH80512.1"/>
    <property type="molecule type" value="Genomic_DNA"/>
</dbReference>
<evidence type="ECO:0000259" key="5">
    <source>
        <dbReference type="Pfam" id="PF00440"/>
    </source>
</evidence>
<dbReference type="Proteomes" id="UP000239322">
    <property type="component" value="Unassembled WGS sequence"/>
</dbReference>
<sequence>MVRAAAEEFDRFGYDGTSLSRISAVAGGLSIGAVTFHFPTKGSLADAVRDEGRAVTLAALDRLAAGRRSALRTVVDLTLELVRLMERESSVRAAIRLGRERPDTGAWSDAWLPAVRELLEQAHEDGQLRTDARPADVTTLVEHLTSGAEAYLRARLGSGLDYESAVGQLKRVWHVALAGVSAEGHPGLRQPAAAAEEEQEPVLR</sequence>
<keyword evidence="3" id="KW-0804">Transcription</keyword>
<dbReference type="GO" id="GO:0003700">
    <property type="term" value="F:DNA-binding transcription factor activity"/>
    <property type="evidence" value="ECO:0007669"/>
    <property type="project" value="TreeGrafter"/>
</dbReference>
<evidence type="ECO:0000256" key="3">
    <source>
        <dbReference type="ARBA" id="ARBA00023163"/>
    </source>
</evidence>
<feature type="domain" description="HTH tetR-type" evidence="5">
    <location>
        <begin position="3"/>
        <end position="48"/>
    </location>
</feature>
<dbReference type="Gene3D" id="1.10.357.10">
    <property type="entry name" value="Tetracycline Repressor, domain 2"/>
    <property type="match status" value="1"/>
</dbReference>
<dbReference type="InterPro" id="IPR050109">
    <property type="entry name" value="HTH-type_TetR-like_transc_reg"/>
</dbReference>